<dbReference type="GO" id="GO:0005524">
    <property type="term" value="F:ATP binding"/>
    <property type="evidence" value="ECO:0007669"/>
    <property type="project" value="UniProtKB-KW"/>
</dbReference>
<dbReference type="InterPro" id="IPR002305">
    <property type="entry name" value="aa-tRNA-synth_Ic"/>
</dbReference>
<dbReference type="GO" id="GO:0006436">
    <property type="term" value="P:tryptophanyl-tRNA aminoacylation"/>
    <property type="evidence" value="ECO:0007669"/>
    <property type="project" value="UniProtKB-UniRule"/>
</dbReference>
<dbReference type="EMBL" id="CP000770">
    <property type="protein sequence ID" value="ABS30566.1"/>
    <property type="molecule type" value="Genomic_DNA"/>
</dbReference>
<proteinExistence type="inferred from homology"/>
<evidence type="ECO:0000313" key="11">
    <source>
        <dbReference type="Proteomes" id="UP000000781"/>
    </source>
</evidence>
<evidence type="ECO:0000256" key="7">
    <source>
        <dbReference type="ARBA" id="ARBA00023146"/>
    </source>
</evidence>
<dbReference type="EC" id="6.1.1.2" evidence="2 8"/>
<dbReference type="Proteomes" id="UP000000781">
    <property type="component" value="Chromosome"/>
</dbReference>
<organism evidence="10 11">
    <name type="scientific">Karelsulcia muelleri (strain GWSS)</name>
    <name type="common">Sulcia muelleri</name>
    <dbReference type="NCBI Taxonomy" id="444179"/>
    <lineage>
        <taxon>Bacteria</taxon>
        <taxon>Pseudomonadati</taxon>
        <taxon>Bacteroidota</taxon>
        <taxon>Flavobacteriia</taxon>
        <taxon>Flavobacteriales</taxon>
        <taxon>Candidatus Karelsulcia</taxon>
    </lineage>
</organism>
<dbReference type="InterPro" id="IPR002306">
    <property type="entry name" value="Trp-tRNA-ligase"/>
</dbReference>
<accession>A8Z615</accession>
<dbReference type="SUPFAM" id="SSF52374">
    <property type="entry name" value="Nucleotidylyl transferase"/>
    <property type="match status" value="1"/>
</dbReference>
<dbReference type="GO" id="GO:0005829">
    <property type="term" value="C:cytosol"/>
    <property type="evidence" value="ECO:0007669"/>
    <property type="project" value="TreeGrafter"/>
</dbReference>
<sequence>MSIILTGIQSTGIPHIGNVLGVMFPIIEIVNNSLESVFILIADLHSLTSLKKSYNINYIKDYSYKIASAWLACGLKIYKAVLYRQSDITQVTELFWYLNCFFPCQRLKLSHSFKEKKKMNNTGMFTYPILMAADILLFDSNKVYVGKDQLQHIEITRKIAKKINNLIKKILIIPEAKIKKDSMSIPGIDGYKMSKSRKNTINIFYSKKEIKKQIMSIHTTSDSNNDDLNNHIIYIIYKLLANENDFFSLKKKKTYKKAKIELYKYIINRFSYERKKYKFYIKNKKIIKSILYKGTEKASKIAKITIKRVRNALKFKINV</sequence>
<dbReference type="STRING" id="444179.SMGWSS_160"/>
<comment type="similarity">
    <text evidence="1 9">Belongs to the class-I aminoacyl-tRNA synthetase family.</text>
</comment>
<protein>
    <recommendedName>
        <fullName evidence="2 8">Tryptophan--tRNA ligase</fullName>
        <ecNumber evidence="2 8">6.1.1.2</ecNumber>
    </recommendedName>
</protein>
<keyword evidence="6 9" id="KW-0648">Protein biosynthesis</keyword>
<evidence type="ECO:0000256" key="8">
    <source>
        <dbReference type="NCBIfam" id="TIGR00233"/>
    </source>
</evidence>
<dbReference type="HOGENOM" id="CLU_029244_5_0_10"/>
<evidence type="ECO:0000256" key="6">
    <source>
        <dbReference type="ARBA" id="ARBA00022917"/>
    </source>
</evidence>
<keyword evidence="3 9" id="KW-0436">Ligase</keyword>
<evidence type="ECO:0000313" key="10">
    <source>
        <dbReference type="EMBL" id="ABS30566.1"/>
    </source>
</evidence>
<evidence type="ECO:0000256" key="3">
    <source>
        <dbReference type="ARBA" id="ARBA00022598"/>
    </source>
</evidence>
<evidence type="ECO:0000256" key="1">
    <source>
        <dbReference type="ARBA" id="ARBA00005594"/>
    </source>
</evidence>
<dbReference type="InterPro" id="IPR014729">
    <property type="entry name" value="Rossmann-like_a/b/a_fold"/>
</dbReference>
<dbReference type="Pfam" id="PF00579">
    <property type="entry name" value="tRNA-synt_1b"/>
    <property type="match status" value="1"/>
</dbReference>
<reference evidence="10 11" key="1">
    <citation type="journal article" date="2007" name="Proc. Natl. Acad. Sci. U.S.A.">
        <title>Parallel genomic evolution and metabolic interdependence in an ancient symbiosis.</title>
        <authorList>
            <person name="McCutcheon J.P."/>
            <person name="Moran N.A."/>
        </authorList>
    </citation>
    <scope>NUCLEOTIDE SEQUENCE [LARGE SCALE GENOMIC DNA]</scope>
    <source>
        <strain evidence="10 11">GWSS</strain>
    </source>
</reference>
<dbReference type="NCBIfam" id="TIGR00233">
    <property type="entry name" value="trpS"/>
    <property type="match status" value="1"/>
</dbReference>
<evidence type="ECO:0000256" key="4">
    <source>
        <dbReference type="ARBA" id="ARBA00022741"/>
    </source>
</evidence>
<dbReference type="PANTHER" id="PTHR43766:SF1">
    <property type="entry name" value="TRYPTOPHAN--TRNA LIGASE, MITOCHONDRIAL"/>
    <property type="match status" value="1"/>
</dbReference>
<keyword evidence="5 9" id="KW-0067">ATP-binding</keyword>
<keyword evidence="4 9" id="KW-0547">Nucleotide-binding</keyword>
<dbReference type="Gene3D" id="1.10.240.10">
    <property type="entry name" value="Tyrosyl-Transfer RNA Synthetase"/>
    <property type="match status" value="1"/>
</dbReference>
<dbReference type="Gene3D" id="3.40.50.620">
    <property type="entry name" value="HUPs"/>
    <property type="match status" value="1"/>
</dbReference>
<dbReference type="GO" id="GO:0004830">
    <property type="term" value="F:tryptophan-tRNA ligase activity"/>
    <property type="evidence" value="ECO:0007669"/>
    <property type="project" value="UniProtKB-UniRule"/>
</dbReference>
<dbReference type="PRINTS" id="PR01039">
    <property type="entry name" value="TRNASYNTHTRP"/>
</dbReference>
<dbReference type="PANTHER" id="PTHR43766">
    <property type="entry name" value="TRYPTOPHAN--TRNA LIGASE, MITOCHONDRIAL"/>
    <property type="match status" value="1"/>
</dbReference>
<dbReference type="AlphaFoldDB" id="A8Z615"/>
<name>A8Z615_KARMG</name>
<evidence type="ECO:0000256" key="2">
    <source>
        <dbReference type="ARBA" id="ARBA00013161"/>
    </source>
</evidence>
<dbReference type="InterPro" id="IPR050203">
    <property type="entry name" value="Trp-tRNA_synthetase"/>
</dbReference>
<keyword evidence="7 9" id="KW-0030">Aminoacyl-tRNA synthetase</keyword>
<gene>
    <name evidence="10" type="primary">trpS</name>
    <name evidence="10" type="ordered locus">SMGWSS_160</name>
</gene>
<evidence type="ECO:0000256" key="5">
    <source>
        <dbReference type="ARBA" id="ARBA00022840"/>
    </source>
</evidence>
<evidence type="ECO:0000256" key="9">
    <source>
        <dbReference type="RuleBase" id="RU363036"/>
    </source>
</evidence>
<dbReference type="KEGG" id="smg:SMGWSS_160"/>